<organism evidence="1 2">
    <name type="scientific">Sphingomonas ursincola</name>
    <dbReference type="NCBI Taxonomy" id="56361"/>
    <lineage>
        <taxon>Bacteria</taxon>
        <taxon>Pseudomonadati</taxon>
        <taxon>Pseudomonadota</taxon>
        <taxon>Alphaproteobacteria</taxon>
        <taxon>Sphingomonadales</taxon>
        <taxon>Sphingomonadaceae</taxon>
        <taxon>Sphingomonas</taxon>
    </lineage>
</organism>
<keyword evidence="2" id="KW-1185">Reference proteome</keyword>
<dbReference type="Gene3D" id="1.10.8.60">
    <property type="match status" value="1"/>
</dbReference>
<protein>
    <submittedName>
        <fullName evidence="1">Chromosomal replication initiator DnaA</fullName>
    </submittedName>
</protein>
<evidence type="ECO:0000313" key="2">
    <source>
        <dbReference type="Proteomes" id="UP000589292"/>
    </source>
</evidence>
<gene>
    <name evidence="1" type="ORF">FG486_14875</name>
</gene>
<dbReference type="SUPFAM" id="SSF52540">
    <property type="entry name" value="P-loop containing nucleoside triphosphate hydrolases"/>
    <property type="match status" value="1"/>
</dbReference>
<name>A0A7V8RFS4_9SPHN</name>
<dbReference type="EMBL" id="VDES01000003">
    <property type="protein sequence ID" value="MBA1375628.1"/>
    <property type="molecule type" value="Genomic_DNA"/>
</dbReference>
<dbReference type="Gene3D" id="3.40.50.300">
    <property type="entry name" value="P-loop containing nucleotide triphosphate hydrolases"/>
    <property type="match status" value="1"/>
</dbReference>
<proteinExistence type="predicted"/>
<sequence>MRRSISMRCGVRSRRAVSASSKGQGCCAYRARPRRPAADDMTRQFALPFAAAGPDGDSEFLVTAANRAAIDRLFDWTRLPFGAAVLIGPTGSGKTVIGRAFAAGSGGDFIDNADGESDEALFHAWNRAQTQGLPVLFAASTPPGEWGIKLPDLLSRLGASLLIEIPPPDEEMTQLLLQKLLARAGLALPDGLAHYAALRTERSYPAIRDLARTIDEMALAMQRPIGQRLVREALVKLAGTDGSPTD</sequence>
<evidence type="ECO:0000313" key="1">
    <source>
        <dbReference type="EMBL" id="MBA1375628.1"/>
    </source>
</evidence>
<dbReference type="Proteomes" id="UP000589292">
    <property type="component" value="Unassembled WGS sequence"/>
</dbReference>
<comment type="caution">
    <text evidence="1">The sequence shown here is derived from an EMBL/GenBank/DDBJ whole genome shotgun (WGS) entry which is preliminary data.</text>
</comment>
<reference evidence="1 2" key="1">
    <citation type="journal article" date="1994" name="Int. J. Syst. Bacteriol.">
        <title>Phylogenetic positions of novel aerobic, bacteriochlorophyll a-containing bacteria and description of Roseococcus thiosulfatophilus gen. nov., sp. nov., Erythromicrobium ramosum gen. nov., sp. nov., and Erythrobacter litoralis sp. nov.</title>
        <authorList>
            <person name="Yurkov V."/>
            <person name="Stackebrandt E."/>
            <person name="Holmes A."/>
            <person name="Fuerst J.A."/>
            <person name="Hugenholtz P."/>
            <person name="Golecki J."/>
            <person name="Gad'on N."/>
            <person name="Gorlenko V.M."/>
            <person name="Kompantseva E.I."/>
            <person name="Drews G."/>
        </authorList>
    </citation>
    <scope>NUCLEOTIDE SEQUENCE [LARGE SCALE GENOMIC DNA]</scope>
    <source>
        <strain evidence="1 2">KR-99</strain>
    </source>
</reference>
<dbReference type="AlphaFoldDB" id="A0A7V8RFS4"/>
<accession>A0A7V8RFS4</accession>
<dbReference type="InterPro" id="IPR027417">
    <property type="entry name" value="P-loop_NTPase"/>
</dbReference>